<gene>
    <name evidence="3" type="ORF">X841_08880</name>
</gene>
<dbReference type="PROSITE" id="PS50164">
    <property type="entry name" value="GIY_YIG"/>
    <property type="match status" value="1"/>
</dbReference>
<sequence length="89" mass="10173">MTEKDSKAYMYVVECADGTLYTGYTTDVERRLKTHNAGKGAKYTRARLPVKLLYSEAFASKPEAMSAEALFKKKSREKKLAYIKEHTEK</sequence>
<evidence type="ECO:0000313" key="3">
    <source>
        <dbReference type="EMBL" id="ETW88441.1"/>
    </source>
</evidence>
<dbReference type="InterPro" id="IPR000305">
    <property type="entry name" value="GIY-YIG_endonuc"/>
</dbReference>
<dbReference type="PANTHER" id="PTHR34477:SF1">
    <property type="entry name" value="UPF0213 PROTEIN YHBQ"/>
    <property type="match status" value="1"/>
</dbReference>
<reference evidence="4" key="1">
    <citation type="submission" date="2013-12" db="EMBL/GenBank/DDBJ databases">
        <title>Genome sequences of Streptococcus thermophilus strains MTH17CL396 and M17PTZA496 isolated from Fontina cheese in Valle d'Aosta region (Italy).</title>
        <authorList>
            <person name="Treu L."/>
            <person name="Giacomini A."/>
            <person name="Corich V."/>
            <person name="Vendramin V."/>
            <person name="Bovo B."/>
        </authorList>
    </citation>
    <scope>NUCLEOTIDE SEQUENCE [LARGE SCALE GENOMIC DNA]</scope>
    <source>
        <strain evidence="4">M17PTZA496</strain>
    </source>
</reference>
<dbReference type="CDD" id="cd10456">
    <property type="entry name" value="GIY-YIG_UPF0213"/>
    <property type="match status" value="1"/>
</dbReference>
<dbReference type="PANTHER" id="PTHR34477">
    <property type="entry name" value="UPF0213 PROTEIN YHBQ"/>
    <property type="match status" value="1"/>
</dbReference>
<evidence type="ECO:0000313" key="4">
    <source>
        <dbReference type="Proteomes" id="UP000024559"/>
    </source>
</evidence>
<dbReference type="SUPFAM" id="SSF82771">
    <property type="entry name" value="GIY-YIG endonuclease"/>
    <property type="match status" value="1"/>
</dbReference>
<evidence type="ECO:0000256" key="1">
    <source>
        <dbReference type="ARBA" id="ARBA00007435"/>
    </source>
</evidence>
<dbReference type="HOGENOM" id="CLU_135650_0_3_9"/>
<dbReference type="Proteomes" id="UP000024559">
    <property type="component" value="Chromosome"/>
</dbReference>
<dbReference type="AlphaFoldDB" id="A0A0E2PZK7"/>
<dbReference type="RefSeq" id="WP_011226404.1">
    <property type="nucleotide sequence ID" value="NZ_CM002372.1"/>
</dbReference>
<dbReference type="PATRIC" id="fig|1433289.7.peg.1837"/>
<dbReference type="InterPro" id="IPR035901">
    <property type="entry name" value="GIY-YIG_endonuc_sf"/>
</dbReference>
<dbReference type="InterPro" id="IPR050190">
    <property type="entry name" value="UPF0213_domain"/>
</dbReference>
<dbReference type="EMBL" id="AZJT01000062">
    <property type="protein sequence ID" value="ETW88441.1"/>
    <property type="molecule type" value="Genomic_DNA"/>
</dbReference>
<protein>
    <recommendedName>
        <fullName evidence="2">GIY-YIG domain-containing protein</fullName>
    </recommendedName>
</protein>
<organism evidence="3 4">
    <name type="scientific">Streptococcus thermophilus M17PTZA496</name>
    <dbReference type="NCBI Taxonomy" id="1433289"/>
    <lineage>
        <taxon>Bacteria</taxon>
        <taxon>Bacillati</taxon>
        <taxon>Bacillota</taxon>
        <taxon>Bacilli</taxon>
        <taxon>Lactobacillales</taxon>
        <taxon>Streptococcaceae</taxon>
        <taxon>Streptococcus</taxon>
    </lineage>
</organism>
<feature type="domain" description="GIY-YIG" evidence="2">
    <location>
        <begin position="6"/>
        <end position="81"/>
    </location>
</feature>
<accession>A0A0E2PZK7</accession>
<dbReference type="GeneID" id="66899313"/>
<evidence type="ECO:0000259" key="2">
    <source>
        <dbReference type="PROSITE" id="PS50164"/>
    </source>
</evidence>
<comment type="similarity">
    <text evidence="1">Belongs to the UPF0213 family.</text>
</comment>
<dbReference type="Gene3D" id="3.40.1440.10">
    <property type="entry name" value="GIY-YIG endonuclease"/>
    <property type="match status" value="1"/>
</dbReference>
<name>A0A0E2PZK7_STRTR</name>
<proteinExistence type="inferred from homology"/>
<dbReference type="Pfam" id="PF01541">
    <property type="entry name" value="GIY-YIG"/>
    <property type="match status" value="1"/>
</dbReference>
<comment type="caution">
    <text evidence="3">The sequence shown here is derived from an EMBL/GenBank/DDBJ whole genome shotgun (WGS) entry which is preliminary data.</text>
</comment>